<dbReference type="EMBL" id="KI545978">
    <property type="protein sequence ID" value="EST48707.1"/>
    <property type="molecule type" value="Genomic_DNA"/>
</dbReference>
<sequence length="218" mass="24976">MSVCPGKQRKTKKDSAAKSSTPQPTTSDDTIMYFTTQWSFSRRFSASLKVRWVSSEARVRLEIMSPQNISKYRGLIPQHRKTVPKTMTAMGRDARTDRRHLSSCRANSFIYFGVTQPHYYSLYAQMAAVINSLLHSARHRSGPAAAEASVGWDYQYTIPHSICYPARPGLWRRQMQRHRVLLRPQPSRTQNARAAVWRPAEHFRNLALATLDTPLRPS</sequence>
<protein>
    <submittedName>
        <fullName evidence="2">Uncharacterized protein</fullName>
    </submittedName>
</protein>
<organism evidence="2">
    <name type="scientific">Spironucleus salmonicida</name>
    <dbReference type="NCBI Taxonomy" id="348837"/>
    <lineage>
        <taxon>Eukaryota</taxon>
        <taxon>Metamonada</taxon>
        <taxon>Diplomonadida</taxon>
        <taxon>Hexamitidae</taxon>
        <taxon>Hexamitinae</taxon>
        <taxon>Spironucleus</taxon>
    </lineage>
</organism>
<accession>V6LVQ7</accession>
<name>V6LVQ7_9EUKA</name>
<evidence type="ECO:0000313" key="2">
    <source>
        <dbReference type="EMBL" id="EST48707.1"/>
    </source>
</evidence>
<feature type="compositionally biased region" description="Low complexity" evidence="1">
    <location>
        <begin position="17"/>
        <end position="28"/>
    </location>
</feature>
<feature type="region of interest" description="Disordered" evidence="1">
    <location>
        <begin position="1"/>
        <end position="28"/>
    </location>
</feature>
<evidence type="ECO:0000256" key="1">
    <source>
        <dbReference type="SAM" id="MobiDB-lite"/>
    </source>
</evidence>
<proteinExistence type="predicted"/>
<dbReference type="AlphaFoldDB" id="V6LVQ7"/>
<gene>
    <name evidence="2" type="ORF">SS50377_11024</name>
</gene>
<reference evidence="2" key="1">
    <citation type="journal article" date="2014" name="PLoS Genet.">
        <title>The Genome of Spironucleus salmonicida Highlights a Fish Pathogen Adapted to Fluctuating Environments.</title>
        <authorList>
            <person name="Xu F."/>
            <person name="Jerlstrom-Hultqvist J."/>
            <person name="Einarsson E."/>
            <person name="Astvaldsson A."/>
            <person name="Svard S.G."/>
            <person name="Andersson J.O."/>
        </authorList>
    </citation>
    <scope>NUCLEOTIDE SEQUENCE</scope>
</reference>